<dbReference type="SUPFAM" id="SSF103473">
    <property type="entry name" value="MFS general substrate transporter"/>
    <property type="match status" value="1"/>
</dbReference>
<dbReference type="InterPro" id="IPR020846">
    <property type="entry name" value="MFS_dom"/>
</dbReference>
<feature type="transmembrane region" description="Helical" evidence="6">
    <location>
        <begin position="367"/>
        <end position="389"/>
    </location>
</feature>
<evidence type="ECO:0000259" key="7">
    <source>
        <dbReference type="PROSITE" id="PS50850"/>
    </source>
</evidence>
<accession>A0A9E8KKV5</accession>
<feature type="transmembrane region" description="Helical" evidence="6">
    <location>
        <begin position="304"/>
        <end position="325"/>
    </location>
</feature>
<gene>
    <name evidence="8" type="ORF">NNL22_08525</name>
</gene>
<dbReference type="AlphaFoldDB" id="A0A9E8KKV5"/>
<reference evidence="8" key="1">
    <citation type="submission" date="2022-07" db="EMBL/GenBank/DDBJ databases">
        <title>Alkalimarinus sp. nov., isolated from gut of a Alitta virens.</title>
        <authorList>
            <person name="Yang A.I."/>
            <person name="Shin N.-R."/>
        </authorList>
    </citation>
    <scope>NUCLEOTIDE SEQUENCE</scope>
    <source>
        <strain evidence="8">FA028</strain>
    </source>
</reference>
<evidence type="ECO:0000256" key="6">
    <source>
        <dbReference type="SAM" id="Phobius"/>
    </source>
</evidence>
<dbReference type="PANTHER" id="PTHR12778">
    <property type="entry name" value="SOLUTE CARRIER FAMILY 33 ACETYL-COA TRANSPORTER -RELATED"/>
    <property type="match status" value="1"/>
</dbReference>
<dbReference type="Proteomes" id="UP001164472">
    <property type="component" value="Chromosome"/>
</dbReference>
<evidence type="ECO:0000256" key="1">
    <source>
        <dbReference type="ARBA" id="ARBA00004141"/>
    </source>
</evidence>
<keyword evidence="5 6" id="KW-0472">Membrane</keyword>
<feature type="transmembrane region" description="Helical" evidence="6">
    <location>
        <begin position="44"/>
        <end position="63"/>
    </location>
</feature>
<dbReference type="PANTHER" id="PTHR12778:SF10">
    <property type="entry name" value="MAJOR FACILITATOR SUPERFAMILY DOMAIN-CONTAINING PROTEIN 3"/>
    <property type="match status" value="1"/>
</dbReference>
<feature type="transmembrane region" description="Helical" evidence="6">
    <location>
        <begin position="277"/>
        <end position="297"/>
    </location>
</feature>
<dbReference type="Gene3D" id="1.20.1250.20">
    <property type="entry name" value="MFS general substrate transporter like domains"/>
    <property type="match status" value="2"/>
</dbReference>
<evidence type="ECO:0000313" key="8">
    <source>
        <dbReference type="EMBL" id="UZW76611.1"/>
    </source>
</evidence>
<organism evidence="8 9">
    <name type="scientific">Alkalimarinus sediminis</name>
    <dbReference type="NCBI Taxonomy" id="1632866"/>
    <lineage>
        <taxon>Bacteria</taxon>
        <taxon>Pseudomonadati</taxon>
        <taxon>Pseudomonadota</taxon>
        <taxon>Gammaproteobacteria</taxon>
        <taxon>Alteromonadales</taxon>
        <taxon>Alteromonadaceae</taxon>
        <taxon>Alkalimarinus</taxon>
    </lineage>
</organism>
<sequence length="428" mass="46387">MLPNESRSRTLPAFTVVLLSSLYFSQGLPSGFLAHALPALLREYGVAVEYIGALKLLALPWFLKFLWAPFVDRTEVGRLGDHRGWILLMQTTLALLLLVLSFFSPDTLFGSLIILFFVMVVMINTTAATQDIATDGLAVKILPEKWRGLGNSIQVSGFKMGMILSGSLLLVSIDKLGWSLSFQLLAGSLLLLLIPAYLFKERAASEQPVSSNVISSSGSIDDKTVWVEAYKGFFSQQGILYWLVVLFTYKIADSLGSGMIKPLLIDSGYSLTDVAELTFWASIGGLVAAIAAGFIYYRLGAKWSLLLFGLLQAMGIGAYALLAVGELERSSVMAIALFEQAADGMSTVALFALMMAQCRKGHEGSDYTVQACIQVVLSGVVGALSGFIAKLAGYQSLYIVAGLLGVLALIPVYYYFSNLEQRANTHDE</sequence>
<dbReference type="KEGG" id="asem:NNL22_08525"/>
<evidence type="ECO:0000256" key="2">
    <source>
        <dbReference type="ARBA" id="ARBA00022448"/>
    </source>
</evidence>
<evidence type="ECO:0000256" key="3">
    <source>
        <dbReference type="ARBA" id="ARBA00022692"/>
    </source>
</evidence>
<dbReference type="GO" id="GO:0016020">
    <property type="term" value="C:membrane"/>
    <property type="evidence" value="ECO:0007669"/>
    <property type="project" value="UniProtKB-SubCell"/>
</dbReference>
<dbReference type="InterPro" id="IPR036259">
    <property type="entry name" value="MFS_trans_sf"/>
</dbReference>
<keyword evidence="2" id="KW-0813">Transport</keyword>
<dbReference type="EMBL" id="CP101527">
    <property type="protein sequence ID" value="UZW76611.1"/>
    <property type="molecule type" value="Genomic_DNA"/>
</dbReference>
<evidence type="ECO:0000256" key="4">
    <source>
        <dbReference type="ARBA" id="ARBA00022989"/>
    </source>
</evidence>
<evidence type="ECO:0000256" key="5">
    <source>
        <dbReference type="ARBA" id="ARBA00023136"/>
    </source>
</evidence>
<name>A0A9E8KKV5_9ALTE</name>
<protein>
    <submittedName>
        <fullName evidence="8">MFS transporter</fullName>
    </submittedName>
</protein>
<evidence type="ECO:0000313" key="9">
    <source>
        <dbReference type="Proteomes" id="UP001164472"/>
    </source>
</evidence>
<feature type="transmembrane region" description="Helical" evidence="6">
    <location>
        <begin position="149"/>
        <end position="170"/>
    </location>
</feature>
<keyword evidence="4 6" id="KW-1133">Transmembrane helix</keyword>
<dbReference type="InterPro" id="IPR004752">
    <property type="entry name" value="AmpG_permease/AT-1"/>
</dbReference>
<feature type="transmembrane region" description="Helical" evidence="6">
    <location>
        <begin position="395"/>
        <end position="416"/>
    </location>
</feature>
<feature type="domain" description="Major facilitator superfamily (MFS) profile" evidence="7">
    <location>
        <begin position="15"/>
        <end position="420"/>
    </location>
</feature>
<feature type="transmembrane region" description="Helical" evidence="6">
    <location>
        <begin position="331"/>
        <end position="355"/>
    </location>
</feature>
<keyword evidence="9" id="KW-1185">Reference proteome</keyword>
<feature type="transmembrane region" description="Helical" evidence="6">
    <location>
        <begin position="84"/>
        <end position="103"/>
    </location>
</feature>
<dbReference type="InterPro" id="IPR011701">
    <property type="entry name" value="MFS"/>
</dbReference>
<feature type="transmembrane region" description="Helical" evidence="6">
    <location>
        <begin position="239"/>
        <end position="257"/>
    </location>
</feature>
<dbReference type="Pfam" id="PF07690">
    <property type="entry name" value="MFS_1"/>
    <property type="match status" value="1"/>
</dbReference>
<feature type="transmembrane region" description="Helical" evidence="6">
    <location>
        <begin position="109"/>
        <end position="128"/>
    </location>
</feature>
<feature type="transmembrane region" description="Helical" evidence="6">
    <location>
        <begin position="176"/>
        <end position="199"/>
    </location>
</feature>
<proteinExistence type="predicted"/>
<keyword evidence="3 6" id="KW-0812">Transmembrane</keyword>
<dbReference type="CDD" id="cd17485">
    <property type="entry name" value="MFS_MFSD3"/>
    <property type="match status" value="1"/>
</dbReference>
<dbReference type="PROSITE" id="PS50850">
    <property type="entry name" value="MFS"/>
    <property type="match status" value="1"/>
</dbReference>
<dbReference type="RefSeq" id="WP_251812449.1">
    <property type="nucleotide sequence ID" value="NZ_CP101527.1"/>
</dbReference>
<comment type="subcellular location">
    <subcellularLocation>
        <location evidence="1">Membrane</location>
        <topology evidence="1">Multi-pass membrane protein</topology>
    </subcellularLocation>
</comment>
<dbReference type="GO" id="GO:0022857">
    <property type="term" value="F:transmembrane transporter activity"/>
    <property type="evidence" value="ECO:0007669"/>
    <property type="project" value="InterPro"/>
</dbReference>